<proteinExistence type="predicted"/>
<dbReference type="EMBL" id="LT960611">
    <property type="protein sequence ID" value="SON49799.1"/>
    <property type="molecule type" value="Genomic_DNA"/>
</dbReference>
<dbReference type="GO" id="GO:0003677">
    <property type="term" value="F:DNA binding"/>
    <property type="evidence" value="ECO:0007669"/>
    <property type="project" value="InterPro"/>
</dbReference>
<sequence>MDKRIQEQQNNPLHGLKAETMLTELVDFYDWDILYAALGLKCFHLNPTIASSVKFLKKTEWAKDKVENFYLYRFKRMPRASAEQFEMKPRERGFADGVEPKEPMELTHEIIVEMQEQAEANYRAKKAGRRPRY</sequence>
<protein>
    <recommendedName>
        <fullName evidence="3">DNA-binding protein VF530</fullName>
    </recommendedName>
</protein>
<reference evidence="1 2" key="1">
    <citation type="submission" date="2017-10" db="EMBL/GenBank/DDBJ databases">
        <authorList>
            <person name="Banno H."/>
            <person name="Chua N.-H."/>
        </authorList>
    </citation>
    <scope>NUCLEOTIDE SEQUENCE [LARGE SCALE GENOMIC DNA]</scope>
    <source>
        <strain evidence="1">Vibrio tapetis CECT4600</strain>
    </source>
</reference>
<dbReference type="OrthoDB" id="9806870at2"/>
<evidence type="ECO:0008006" key="3">
    <source>
        <dbReference type="Google" id="ProtNLM"/>
    </source>
</evidence>
<dbReference type="Proteomes" id="UP000235828">
    <property type="component" value="Chromosome A"/>
</dbReference>
<evidence type="ECO:0000313" key="1">
    <source>
        <dbReference type="EMBL" id="SON49799.1"/>
    </source>
</evidence>
<dbReference type="RefSeq" id="WP_102522409.1">
    <property type="nucleotide sequence ID" value="NZ_LT960611.1"/>
</dbReference>
<accession>A0A2N8ZD14</accession>
<dbReference type="Pfam" id="PF09905">
    <property type="entry name" value="VF530"/>
    <property type="match status" value="1"/>
</dbReference>
<keyword evidence="2" id="KW-1185">Reference proteome</keyword>
<dbReference type="Gene3D" id="1.10.720.30">
    <property type="entry name" value="SAP domain"/>
    <property type="match status" value="1"/>
</dbReference>
<gene>
    <name evidence="1" type="ORF">VTAP4600_A1820</name>
</gene>
<dbReference type="InterPro" id="IPR036361">
    <property type="entry name" value="SAP_dom_sf"/>
</dbReference>
<dbReference type="AlphaFoldDB" id="A0A2N8ZD14"/>
<organism evidence="1 2">
    <name type="scientific">Vibrio tapetis subsp. tapetis</name>
    <dbReference type="NCBI Taxonomy" id="1671868"/>
    <lineage>
        <taxon>Bacteria</taxon>
        <taxon>Pseudomonadati</taxon>
        <taxon>Pseudomonadota</taxon>
        <taxon>Gammaproteobacteria</taxon>
        <taxon>Vibrionales</taxon>
        <taxon>Vibrionaceae</taxon>
        <taxon>Vibrio</taxon>
    </lineage>
</organism>
<name>A0A2N8ZD14_9VIBR</name>
<dbReference type="InterPro" id="IPR018668">
    <property type="entry name" value="DNA-binding_VF530-like"/>
</dbReference>
<dbReference type="KEGG" id="vta:A1820"/>
<evidence type="ECO:0000313" key="2">
    <source>
        <dbReference type="Proteomes" id="UP000235828"/>
    </source>
</evidence>